<dbReference type="OrthoDB" id="3732467at2"/>
<keyword evidence="2" id="KW-1185">Reference proteome</keyword>
<dbReference type="RefSeq" id="WP_146560009.1">
    <property type="nucleotide sequence ID" value="NZ_VIGW01000002.1"/>
</dbReference>
<accession>A0A5C5RCY8</accession>
<evidence type="ECO:0000313" key="2">
    <source>
        <dbReference type="Proteomes" id="UP000317291"/>
    </source>
</evidence>
<protein>
    <submittedName>
        <fullName evidence="1">RusA family crossover junction endodeoxyribonuclease</fullName>
    </submittedName>
</protein>
<dbReference type="EMBL" id="VIGW01000002">
    <property type="protein sequence ID" value="TWS20790.1"/>
    <property type="molecule type" value="Genomic_DNA"/>
</dbReference>
<proteinExistence type="predicted"/>
<sequence length="138" mass="14775">MTTYTVFVPGRPAPQGSKRHVGRGIMVESSKAVGPWRAVVALTLGENVPAPIDGPVTIRAEFVMPRPKALPKTKPTPAATKKPDVDKLLRAILDAGTSIAWIDDSQIVDVHATKRIAERDEQPGVALTITHTDPEATP</sequence>
<dbReference type="GO" id="GO:0006310">
    <property type="term" value="P:DNA recombination"/>
    <property type="evidence" value="ECO:0007669"/>
    <property type="project" value="InterPro"/>
</dbReference>
<dbReference type="Proteomes" id="UP000317291">
    <property type="component" value="Unassembled WGS sequence"/>
</dbReference>
<dbReference type="Pfam" id="PF05866">
    <property type="entry name" value="RusA"/>
    <property type="match status" value="1"/>
</dbReference>
<comment type="caution">
    <text evidence="1">The sequence shown here is derived from an EMBL/GenBank/DDBJ whole genome shotgun (WGS) entry which is preliminary data.</text>
</comment>
<organism evidence="1 2">
    <name type="scientific">Tsukamurella asaccharolytica</name>
    <dbReference type="NCBI Taxonomy" id="2592067"/>
    <lineage>
        <taxon>Bacteria</taxon>
        <taxon>Bacillati</taxon>
        <taxon>Actinomycetota</taxon>
        <taxon>Actinomycetes</taxon>
        <taxon>Mycobacteriales</taxon>
        <taxon>Tsukamurellaceae</taxon>
        <taxon>Tsukamurella</taxon>
    </lineage>
</organism>
<name>A0A5C5RCY8_9ACTN</name>
<dbReference type="InterPro" id="IPR008822">
    <property type="entry name" value="Endonuclease_RusA-like"/>
</dbReference>
<dbReference type="InterPro" id="IPR036614">
    <property type="entry name" value="RusA-like_sf"/>
</dbReference>
<evidence type="ECO:0000313" key="1">
    <source>
        <dbReference type="EMBL" id="TWS20790.1"/>
    </source>
</evidence>
<dbReference type="GO" id="GO:0006281">
    <property type="term" value="P:DNA repair"/>
    <property type="evidence" value="ECO:0007669"/>
    <property type="project" value="InterPro"/>
</dbReference>
<dbReference type="SUPFAM" id="SSF103084">
    <property type="entry name" value="Holliday junction resolvase RusA"/>
    <property type="match status" value="1"/>
</dbReference>
<reference evidence="1 2" key="1">
    <citation type="submission" date="2019-06" db="EMBL/GenBank/DDBJ databases">
        <title>Tsukamurella conjunctivitidis sp. nov., Tsukamurella assacharolytica sp. nov. and Tsukamurella sputae sp. nov. isolated from patients with conjunctivitis, bacteraemia (lymphoma) and respiratory infection (sputum) in Hong Kong.</title>
        <authorList>
            <person name="Teng J.L.L."/>
            <person name="Lee H.H."/>
            <person name="Fong J.Y.H."/>
            <person name="Fok K.M.N."/>
            <person name="Lau S.K.P."/>
            <person name="Woo P.C.Y."/>
        </authorList>
    </citation>
    <scope>NUCLEOTIDE SEQUENCE [LARGE SCALE GENOMIC DNA]</scope>
    <source>
        <strain evidence="1 2">HKU71</strain>
    </source>
</reference>
<gene>
    <name evidence="1" type="ORF">FK529_05560</name>
</gene>
<dbReference type="GO" id="GO:0000287">
    <property type="term" value="F:magnesium ion binding"/>
    <property type="evidence" value="ECO:0007669"/>
    <property type="project" value="InterPro"/>
</dbReference>
<dbReference type="AlphaFoldDB" id="A0A5C5RCY8"/>
<dbReference type="Gene3D" id="3.30.1330.70">
    <property type="entry name" value="Holliday junction resolvase RusA"/>
    <property type="match status" value="1"/>
</dbReference>